<comment type="similarity">
    <text evidence="6">Belongs to the HSP33 family.</text>
</comment>
<dbReference type="PANTHER" id="PTHR30111:SF1">
    <property type="entry name" value="33 KDA CHAPERONIN"/>
    <property type="match status" value="1"/>
</dbReference>
<dbReference type="GO" id="GO:0042026">
    <property type="term" value="P:protein refolding"/>
    <property type="evidence" value="ECO:0007669"/>
    <property type="project" value="TreeGrafter"/>
</dbReference>
<dbReference type="GO" id="GO:0005737">
    <property type="term" value="C:cytoplasm"/>
    <property type="evidence" value="ECO:0007669"/>
    <property type="project" value="UniProtKB-SubCell"/>
</dbReference>
<dbReference type="Pfam" id="PF01430">
    <property type="entry name" value="HSP33"/>
    <property type="match status" value="1"/>
</dbReference>
<name>A0A0B6WYR3_9BACT</name>
<dbReference type="NCBIfam" id="NF001033">
    <property type="entry name" value="PRK00114.1"/>
    <property type="match status" value="1"/>
</dbReference>
<evidence type="ECO:0000313" key="7">
    <source>
        <dbReference type="EMBL" id="CDM66403.1"/>
    </source>
</evidence>
<comment type="PTM">
    <text evidence="6">Under oxidizing conditions two disulfide bonds are formed involving the reactive cysteines. Under reducing conditions zinc is bound to the reactive cysteines and the protein is inactive.</text>
</comment>
<gene>
    <name evidence="6" type="primary">hslO</name>
    <name evidence="7" type="ORF">PYK22_02433</name>
</gene>
<dbReference type="Proteomes" id="UP000031518">
    <property type="component" value="Unassembled WGS sequence"/>
</dbReference>
<protein>
    <recommendedName>
        <fullName evidence="6">33 kDa chaperonin</fullName>
    </recommendedName>
    <alternativeName>
        <fullName evidence="6">Heat shock protein 33 homolog</fullName>
        <shortName evidence="6">HSP33</shortName>
    </alternativeName>
</protein>
<feature type="disulfide bond" description="Redox-active" evidence="6">
    <location>
        <begin position="261"/>
        <end position="264"/>
    </location>
</feature>
<dbReference type="InterPro" id="IPR016154">
    <property type="entry name" value="Heat_shock_Hsp33_C"/>
</dbReference>
<dbReference type="EMBL" id="CBXV010000008">
    <property type="protein sequence ID" value="CDM66403.1"/>
    <property type="molecule type" value="Genomic_DNA"/>
</dbReference>
<keyword evidence="2 6" id="KW-0862">Zinc</keyword>
<dbReference type="STRING" id="454194.PYK22_02433"/>
<comment type="function">
    <text evidence="6">Redox regulated molecular chaperone. Protects both thermally unfolding and oxidatively damaged proteins from irreversible aggregation. Plays an important role in the bacterial defense system toward oxidative stress.</text>
</comment>
<dbReference type="HAMAP" id="MF_00117">
    <property type="entry name" value="HslO"/>
    <property type="match status" value="1"/>
</dbReference>
<dbReference type="SUPFAM" id="SSF64397">
    <property type="entry name" value="Hsp33 domain"/>
    <property type="match status" value="1"/>
</dbReference>
<dbReference type="GO" id="GO:0044183">
    <property type="term" value="F:protein folding chaperone"/>
    <property type="evidence" value="ECO:0007669"/>
    <property type="project" value="TreeGrafter"/>
</dbReference>
<reference evidence="7 8" key="1">
    <citation type="submission" date="2013-12" db="EMBL/GenBank/DDBJ databases">
        <authorList>
            <person name="Stott M."/>
        </authorList>
    </citation>
    <scope>NUCLEOTIDE SEQUENCE [LARGE SCALE GENOMIC DNA]</scope>
    <source>
        <strain evidence="7 8">K22</strain>
    </source>
</reference>
<sequence>MAAVTTNLVAEAAARHKTTHTVTAALGRTLTGTLLLAAGVKELDRLTVQIDCNGPIGGITAEANGRGQVRGYVRNPRADAPLNAQGKFDVRAIVGEGTLYVTYESGFEIGLYREPYRGSVPLISGEIAEDFAYYLSKSEQIPSAVMLGVLVRARANGDHFIEAAGGIMIQIMPGADEQTVRALEESVKRTPQTTTLIRRGARPADLLQAALGDLRFELLEEREVEFACTCSHERALALISAMSLAEIRSMLEEDRGAVMTCHFCNTTYRVQERELAEILQRAEKEG</sequence>
<evidence type="ECO:0000256" key="5">
    <source>
        <dbReference type="ARBA" id="ARBA00023284"/>
    </source>
</evidence>
<proteinExistence type="inferred from homology"/>
<dbReference type="PIRSF" id="PIRSF005261">
    <property type="entry name" value="Heat_shock_Hsp33"/>
    <property type="match status" value="1"/>
</dbReference>
<dbReference type="GO" id="GO:0051082">
    <property type="term" value="F:unfolded protein binding"/>
    <property type="evidence" value="ECO:0007669"/>
    <property type="project" value="UniProtKB-UniRule"/>
</dbReference>
<dbReference type="SUPFAM" id="SSF118352">
    <property type="entry name" value="HSP33 redox switch-like"/>
    <property type="match status" value="1"/>
</dbReference>
<evidence type="ECO:0000256" key="4">
    <source>
        <dbReference type="ARBA" id="ARBA00023186"/>
    </source>
</evidence>
<feature type="disulfide bond" description="Redox-active" evidence="6">
    <location>
        <begin position="228"/>
        <end position="230"/>
    </location>
</feature>
<dbReference type="InterPro" id="IPR016153">
    <property type="entry name" value="Heat_shock_Hsp33_N"/>
</dbReference>
<reference evidence="7 8" key="2">
    <citation type="submission" date="2015-01" db="EMBL/GenBank/DDBJ databases">
        <title>Complete genome sequence of Pyrinomonas methylaliphatogenes type strain K22T.</title>
        <authorList>
            <person name="Lee K.C.Y."/>
            <person name="Power J.F."/>
            <person name="Dunfield P.F."/>
            <person name="Morgan X.C."/>
            <person name="Huttenhower C."/>
            <person name="Stott M.B."/>
        </authorList>
    </citation>
    <scope>NUCLEOTIDE SEQUENCE [LARGE SCALE GENOMIC DNA]</scope>
    <source>
        <strain evidence="7 8">K22</strain>
    </source>
</reference>
<keyword evidence="5 6" id="KW-0676">Redox-active center</keyword>
<comment type="subcellular location">
    <subcellularLocation>
        <location evidence="6">Cytoplasm</location>
    </subcellularLocation>
</comment>
<dbReference type="AlphaFoldDB" id="A0A0B6WYR3"/>
<dbReference type="PANTHER" id="PTHR30111">
    <property type="entry name" value="33 KDA CHAPERONIN"/>
    <property type="match status" value="1"/>
</dbReference>
<accession>A0A0B6WYR3</accession>
<keyword evidence="1 6" id="KW-0963">Cytoplasm</keyword>
<evidence type="ECO:0000256" key="3">
    <source>
        <dbReference type="ARBA" id="ARBA00023157"/>
    </source>
</evidence>
<dbReference type="Gene3D" id="3.55.30.10">
    <property type="entry name" value="Hsp33 domain"/>
    <property type="match status" value="1"/>
</dbReference>
<evidence type="ECO:0000256" key="2">
    <source>
        <dbReference type="ARBA" id="ARBA00022833"/>
    </source>
</evidence>
<dbReference type="InterPro" id="IPR000397">
    <property type="entry name" value="Heat_shock_Hsp33"/>
</dbReference>
<keyword evidence="4 6" id="KW-0143">Chaperone</keyword>
<organism evidence="7 8">
    <name type="scientific">Pyrinomonas methylaliphatogenes</name>
    <dbReference type="NCBI Taxonomy" id="454194"/>
    <lineage>
        <taxon>Bacteria</taxon>
        <taxon>Pseudomonadati</taxon>
        <taxon>Acidobacteriota</taxon>
        <taxon>Blastocatellia</taxon>
        <taxon>Blastocatellales</taxon>
        <taxon>Pyrinomonadaceae</taxon>
        <taxon>Pyrinomonas</taxon>
    </lineage>
</organism>
<dbReference type="Gene3D" id="3.90.1280.10">
    <property type="entry name" value="HSP33 redox switch-like"/>
    <property type="match status" value="1"/>
</dbReference>
<dbReference type="CDD" id="cd00498">
    <property type="entry name" value="Hsp33"/>
    <property type="match status" value="1"/>
</dbReference>
<evidence type="ECO:0000313" key="8">
    <source>
        <dbReference type="Proteomes" id="UP000031518"/>
    </source>
</evidence>
<evidence type="ECO:0000256" key="6">
    <source>
        <dbReference type="HAMAP-Rule" id="MF_00117"/>
    </source>
</evidence>
<keyword evidence="3 6" id="KW-1015">Disulfide bond</keyword>
<keyword evidence="8" id="KW-1185">Reference proteome</keyword>
<evidence type="ECO:0000256" key="1">
    <source>
        <dbReference type="ARBA" id="ARBA00022490"/>
    </source>
</evidence>